<dbReference type="OMA" id="HYVEQGG"/>
<dbReference type="AlphaFoldDB" id="M7SXW3"/>
<dbReference type="EMBL" id="KB706093">
    <property type="protein sequence ID" value="EMR69393.1"/>
    <property type="molecule type" value="Genomic_DNA"/>
</dbReference>
<evidence type="ECO:0000313" key="1">
    <source>
        <dbReference type="EMBL" id="EMR69393.1"/>
    </source>
</evidence>
<dbReference type="KEGG" id="ela:UCREL1_3587"/>
<keyword evidence="2" id="KW-1185">Reference proteome</keyword>
<proteinExistence type="predicted"/>
<name>M7SXW3_EUTLA</name>
<gene>
    <name evidence="1" type="ORF">UCREL1_3587</name>
</gene>
<accession>M7SXW3</accession>
<evidence type="ECO:0000313" key="2">
    <source>
        <dbReference type="Proteomes" id="UP000012174"/>
    </source>
</evidence>
<protein>
    <submittedName>
        <fullName evidence="1">Putative transcription factor protein</fullName>
    </submittedName>
</protein>
<dbReference type="HOGENOM" id="CLU_074847_0_0_1"/>
<organism evidence="1 2">
    <name type="scientific">Eutypa lata (strain UCR-EL1)</name>
    <name type="common">Grapevine dieback disease fungus</name>
    <name type="synonym">Eutypa armeniacae</name>
    <dbReference type="NCBI Taxonomy" id="1287681"/>
    <lineage>
        <taxon>Eukaryota</taxon>
        <taxon>Fungi</taxon>
        <taxon>Dikarya</taxon>
        <taxon>Ascomycota</taxon>
        <taxon>Pezizomycotina</taxon>
        <taxon>Sordariomycetes</taxon>
        <taxon>Xylariomycetidae</taxon>
        <taxon>Xylariales</taxon>
        <taxon>Diatrypaceae</taxon>
        <taxon>Eutypa</taxon>
    </lineage>
</organism>
<sequence length="225" mass="25162">MPDPKPKPTIYQFSLGDEVGRSLLRSGSIFTFNVYQRILLKLRKLAIVQEAWNNQEALDLLGQDKTPRAIIITDAGIIDPDNSNVSEKVVEYARNGGTVILGVEFPGNTNATVLDEYMTKVWGLPWTTHSYNYLDCVINTAASGPAKNTPNDRQWMNGLQALYTEKCVYIDNVAPDACWYLPTADPYYLHEYENEEKWRAAAAKMTQTPVAFAPVGKGYLGYVGE</sequence>
<dbReference type="Proteomes" id="UP000012174">
    <property type="component" value="Unassembled WGS sequence"/>
</dbReference>
<dbReference type="eggNOG" id="ENOG502SF7G">
    <property type="taxonomic scope" value="Eukaryota"/>
</dbReference>
<reference evidence="2" key="1">
    <citation type="journal article" date="2013" name="Genome Announc.">
        <title>Draft genome sequence of the grapevine dieback fungus Eutypa lata UCR-EL1.</title>
        <authorList>
            <person name="Blanco-Ulate B."/>
            <person name="Rolshausen P.E."/>
            <person name="Cantu D."/>
        </authorList>
    </citation>
    <scope>NUCLEOTIDE SEQUENCE [LARGE SCALE GENOMIC DNA]</scope>
    <source>
        <strain evidence="2">UCR-EL1</strain>
    </source>
</reference>
<dbReference type="OrthoDB" id="245563at2759"/>